<dbReference type="Pfam" id="PF08843">
    <property type="entry name" value="AbiEii"/>
    <property type="match status" value="1"/>
</dbReference>
<name>A0A2M8BV83_9BACT</name>
<evidence type="ECO:0000313" key="2">
    <source>
        <dbReference type="Proteomes" id="UP000231196"/>
    </source>
</evidence>
<evidence type="ECO:0008006" key="3">
    <source>
        <dbReference type="Google" id="ProtNLM"/>
    </source>
</evidence>
<proteinExistence type="predicted"/>
<dbReference type="EMBL" id="PFUC01000059">
    <property type="protein sequence ID" value="PJB47765.1"/>
    <property type="molecule type" value="Genomic_DNA"/>
</dbReference>
<dbReference type="AlphaFoldDB" id="A0A2M8BV83"/>
<sequence length="206" mass="23663">MNTEALALDTKKLFAKMAKVGLPENFYLSGGTALALHLGHRESVDLDFFSQEEFEPEKVQRLLEKEFQLEEITIDSGTLNCYADKMKLQFLFYPYKLLEDPTVLEGISVSSVQDIACTKLLTISSRGSKKDFIDLYFIFELFSLPELFELLKKKYSEQDYNLLHILKSLVYFDDAEGQPSPRMHKEVSWITVKNVIGQNVKSTEIL</sequence>
<dbReference type="Proteomes" id="UP000231196">
    <property type="component" value="Unassembled WGS sequence"/>
</dbReference>
<dbReference type="InterPro" id="IPR014942">
    <property type="entry name" value="AbiEii"/>
</dbReference>
<comment type="caution">
    <text evidence="1">The sequence shown here is derived from an EMBL/GenBank/DDBJ whole genome shotgun (WGS) entry which is preliminary data.</text>
</comment>
<evidence type="ECO:0000313" key="1">
    <source>
        <dbReference type="EMBL" id="PJB47765.1"/>
    </source>
</evidence>
<accession>A0A2M8BV83</accession>
<organism evidence="1 2">
    <name type="scientific">Candidatus Collierbacteria bacterium CG_4_9_14_3_um_filter_43_16</name>
    <dbReference type="NCBI Taxonomy" id="1974532"/>
    <lineage>
        <taxon>Bacteria</taxon>
        <taxon>Candidatus Collieribacteriota</taxon>
    </lineage>
</organism>
<reference evidence="2" key="1">
    <citation type="submission" date="2017-09" db="EMBL/GenBank/DDBJ databases">
        <title>Depth-based differentiation of microbial function through sediment-hosted aquifers and enrichment of novel symbionts in the deep terrestrial subsurface.</title>
        <authorList>
            <person name="Probst A.J."/>
            <person name="Ladd B."/>
            <person name="Jarett J.K."/>
            <person name="Geller-Mcgrath D.E."/>
            <person name="Sieber C.M.K."/>
            <person name="Emerson J.B."/>
            <person name="Anantharaman K."/>
            <person name="Thomas B.C."/>
            <person name="Malmstrom R."/>
            <person name="Stieglmeier M."/>
            <person name="Klingl A."/>
            <person name="Woyke T."/>
            <person name="Ryan C.M."/>
            <person name="Banfield J.F."/>
        </authorList>
    </citation>
    <scope>NUCLEOTIDE SEQUENCE [LARGE SCALE GENOMIC DNA]</scope>
</reference>
<protein>
    <recommendedName>
        <fullName evidence="3">Nucleotidyl transferase AbiEii/AbiGii toxin family protein</fullName>
    </recommendedName>
</protein>
<gene>
    <name evidence="1" type="ORF">CO104_03010</name>
</gene>
<dbReference type="Gene3D" id="3.10.450.620">
    <property type="entry name" value="JHP933, nucleotidyltransferase-like core domain"/>
    <property type="match status" value="1"/>
</dbReference>